<protein>
    <submittedName>
        <fullName evidence="1">HAD-IA family hydrolase</fullName>
    </submittedName>
</protein>
<accession>A0ABX1D6U6</accession>
<proteinExistence type="predicted"/>
<feature type="non-terminal residue" evidence="1">
    <location>
        <position position="1"/>
    </location>
</feature>
<dbReference type="Proteomes" id="UP000703674">
    <property type="component" value="Unassembled WGS sequence"/>
</dbReference>
<organism evidence="1 2">
    <name type="scientific">Salinimicrobium oceani</name>
    <dbReference type="NCBI Taxonomy" id="2722702"/>
    <lineage>
        <taxon>Bacteria</taxon>
        <taxon>Pseudomonadati</taxon>
        <taxon>Bacteroidota</taxon>
        <taxon>Flavobacteriia</taxon>
        <taxon>Flavobacteriales</taxon>
        <taxon>Flavobacteriaceae</taxon>
        <taxon>Salinimicrobium</taxon>
    </lineage>
</organism>
<dbReference type="InterPro" id="IPR023214">
    <property type="entry name" value="HAD_sf"/>
</dbReference>
<dbReference type="SUPFAM" id="SSF56784">
    <property type="entry name" value="HAD-like"/>
    <property type="match status" value="1"/>
</dbReference>
<dbReference type="NCBIfam" id="TIGR01549">
    <property type="entry name" value="HAD-SF-IA-v1"/>
    <property type="match status" value="1"/>
</dbReference>
<evidence type="ECO:0000313" key="1">
    <source>
        <dbReference type="EMBL" id="NJW55037.1"/>
    </source>
</evidence>
<dbReference type="Pfam" id="PF13242">
    <property type="entry name" value="Hydrolase_like"/>
    <property type="match status" value="1"/>
</dbReference>
<keyword evidence="2" id="KW-1185">Reference proteome</keyword>
<dbReference type="GO" id="GO:0016787">
    <property type="term" value="F:hydrolase activity"/>
    <property type="evidence" value="ECO:0007669"/>
    <property type="project" value="UniProtKB-KW"/>
</dbReference>
<dbReference type="InterPro" id="IPR052550">
    <property type="entry name" value="Pyrimidine_5'-ntase_YjjG"/>
</dbReference>
<comment type="caution">
    <text evidence="1">The sequence shown here is derived from an EMBL/GenBank/DDBJ whole genome shotgun (WGS) entry which is preliminary data.</text>
</comment>
<dbReference type="EMBL" id="JAAVJR010000743">
    <property type="protein sequence ID" value="NJW55037.1"/>
    <property type="molecule type" value="Genomic_DNA"/>
</dbReference>
<keyword evidence="1" id="KW-0378">Hydrolase</keyword>
<dbReference type="PANTHER" id="PTHR47478:SF1">
    <property type="entry name" value="PYRIMIDINE 5'-NUCLEOTIDASE YJJG"/>
    <property type="match status" value="1"/>
</dbReference>
<sequence length="84" mass="9576">KYFTTITTSEDVGVKKPHPKIFETALKNAKASIAESVMIGDNLEADILGAQNLGMRAILYNYHKNEFSENYHQVLQMKELTRFL</sequence>
<reference evidence="1 2" key="1">
    <citation type="submission" date="2020-03" db="EMBL/GenBank/DDBJ databases">
        <title>Salinimicrobium sp. nov, isolated from SCS.</title>
        <authorList>
            <person name="Cao W.R."/>
        </authorList>
    </citation>
    <scope>NUCLEOTIDE SEQUENCE [LARGE SCALE GENOMIC DNA]</scope>
    <source>
        <strain evidence="2">J15B91</strain>
    </source>
</reference>
<dbReference type="Gene3D" id="3.40.50.1000">
    <property type="entry name" value="HAD superfamily/HAD-like"/>
    <property type="match status" value="1"/>
</dbReference>
<dbReference type="InterPro" id="IPR036412">
    <property type="entry name" value="HAD-like_sf"/>
</dbReference>
<dbReference type="InterPro" id="IPR006439">
    <property type="entry name" value="HAD-SF_hydro_IA"/>
</dbReference>
<dbReference type="RefSeq" id="WP_168139755.1">
    <property type="nucleotide sequence ID" value="NZ_JAAVJR010000743.1"/>
</dbReference>
<gene>
    <name evidence="1" type="ORF">HC175_19175</name>
</gene>
<name>A0ABX1D6U6_9FLAO</name>
<dbReference type="PANTHER" id="PTHR47478">
    <property type="match status" value="1"/>
</dbReference>
<evidence type="ECO:0000313" key="2">
    <source>
        <dbReference type="Proteomes" id="UP000703674"/>
    </source>
</evidence>